<feature type="chain" id="PRO_5046934150" evidence="6">
    <location>
        <begin position="18"/>
        <end position="1099"/>
    </location>
</feature>
<dbReference type="Pfam" id="PF13715">
    <property type="entry name" value="CarbopepD_reg_2"/>
    <property type="match status" value="1"/>
</dbReference>
<dbReference type="Gene3D" id="2.60.40.1120">
    <property type="entry name" value="Carboxypeptidase-like, regulatory domain"/>
    <property type="match status" value="1"/>
</dbReference>
<proteinExistence type="inferred from homology"/>
<reference evidence="8 9" key="1">
    <citation type="submission" date="2020-08" db="EMBL/GenBank/DDBJ databases">
        <title>Genome public.</title>
        <authorList>
            <person name="Liu C."/>
            <person name="Sun Q."/>
        </authorList>
    </citation>
    <scope>NUCLEOTIDE SEQUENCE [LARGE SCALE GENOMIC DNA]</scope>
    <source>
        <strain evidence="8 9">BX2</strain>
    </source>
</reference>
<evidence type="ECO:0000259" key="7">
    <source>
        <dbReference type="SMART" id="SM00965"/>
    </source>
</evidence>
<dbReference type="InterPro" id="IPR023996">
    <property type="entry name" value="TonB-dep_OMP_SusC/RagA"/>
</dbReference>
<feature type="domain" description="Secretin/TonB short N-terminal" evidence="7">
    <location>
        <begin position="49"/>
        <end position="98"/>
    </location>
</feature>
<evidence type="ECO:0000313" key="9">
    <source>
        <dbReference type="Proteomes" id="UP000644010"/>
    </source>
</evidence>
<dbReference type="SUPFAM" id="SSF56935">
    <property type="entry name" value="Porins"/>
    <property type="match status" value="1"/>
</dbReference>
<evidence type="ECO:0000256" key="2">
    <source>
        <dbReference type="ARBA" id="ARBA00022729"/>
    </source>
</evidence>
<evidence type="ECO:0000256" key="5">
    <source>
        <dbReference type="PROSITE-ProRule" id="PRU01360"/>
    </source>
</evidence>
<keyword evidence="2 6" id="KW-0732">Signal</keyword>
<dbReference type="PANTHER" id="PTHR30069:SF29">
    <property type="entry name" value="HEMOGLOBIN AND HEMOGLOBIN-HAPTOGLOBIN-BINDING PROTEIN 1-RELATED"/>
    <property type="match status" value="1"/>
</dbReference>
<keyword evidence="4 5" id="KW-0998">Cell outer membrane</keyword>
<keyword evidence="3 5" id="KW-0472">Membrane</keyword>
<keyword evidence="5" id="KW-0812">Transmembrane</keyword>
<organism evidence="8 9">
    <name type="scientific">Parabacteroides segnis</name>
    <dbReference type="NCBI Taxonomy" id="2763058"/>
    <lineage>
        <taxon>Bacteria</taxon>
        <taxon>Pseudomonadati</taxon>
        <taxon>Bacteroidota</taxon>
        <taxon>Bacteroidia</taxon>
        <taxon>Bacteroidales</taxon>
        <taxon>Tannerellaceae</taxon>
        <taxon>Parabacteroides</taxon>
    </lineage>
</organism>
<dbReference type="RefSeq" id="WP_186961253.1">
    <property type="nucleotide sequence ID" value="NZ_JACOOI010000034.1"/>
</dbReference>
<dbReference type="Gene3D" id="2.170.130.10">
    <property type="entry name" value="TonB-dependent receptor, plug domain"/>
    <property type="match status" value="1"/>
</dbReference>
<dbReference type="InterPro" id="IPR023997">
    <property type="entry name" value="TonB-dep_OMP_SusC/RagA_CS"/>
</dbReference>
<dbReference type="Pfam" id="PF07660">
    <property type="entry name" value="STN"/>
    <property type="match status" value="1"/>
</dbReference>
<keyword evidence="5" id="KW-1134">Transmembrane beta strand</keyword>
<dbReference type="PANTHER" id="PTHR30069">
    <property type="entry name" value="TONB-DEPENDENT OUTER MEMBRANE RECEPTOR"/>
    <property type="match status" value="1"/>
</dbReference>
<feature type="signal peptide" evidence="6">
    <location>
        <begin position="1"/>
        <end position="17"/>
    </location>
</feature>
<dbReference type="EMBL" id="JACOOI010000034">
    <property type="protein sequence ID" value="MBC5645622.1"/>
    <property type="molecule type" value="Genomic_DNA"/>
</dbReference>
<dbReference type="SMART" id="SM00965">
    <property type="entry name" value="STN"/>
    <property type="match status" value="1"/>
</dbReference>
<keyword evidence="1 5" id="KW-0813">Transport</keyword>
<dbReference type="InterPro" id="IPR039426">
    <property type="entry name" value="TonB-dep_rcpt-like"/>
</dbReference>
<comment type="similarity">
    <text evidence="5">Belongs to the TonB-dependent receptor family.</text>
</comment>
<accession>A0ABR7E796</accession>
<keyword evidence="8" id="KW-0675">Receptor</keyword>
<evidence type="ECO:0000256" key="6">
    <source>
        <dbReference type="SAM" id="SignalP"/>
    </source>
</evidence>
<dbReference type="Gene3D" id="3.55.50.30">
    <property type="match status" value="1"/>
</dbReference>
<sequence length="1099" mass="123261">MRITSFLLFVLIFSLHAINLNSQNTRVTVRASNTSLKEVLNTIEKQTDYLFVYNNNVNTNLKVAVNATNQPVKQILDTLLPSIGLSYVQEGSYIVVSSSLKDDVKQQKVTIKGIVTDTKGEPIIGANIVEKGTTNGTITDIDGKYSIEATLSSILQITYIGYNSLDIPINNRKAINIQLKEDTQTIDEVIVVGYGVQRKGNLTGSVSAIKTEKLTTAPIANVTNALAGQLPGLLAKQNSGKPGSDDASLSIRGFGNPLVIVDGVESSFNNIDPNQIESISILKDGAASIYGARAGNGVILVTTKRGQDQKPTITYNGSFTLQGVTDMVKPASSGQRTQMEREAYLQSGQPEAGAPWTAEAVEKFFAGNDPAYPNTDWFDYVFRKWAPQQNHNLSVRGGSNKIKYMGYFGYTDQQTMIKKNGGDYKRYNIQSNMDAAITDRINLSIDLTLTYEDRNFPVRGMENDGYLWQDLYNTKPWYPSQLPDPTKLAWGGIDVGSVAATSNSDLTGYNQNKQRDLRGSVSLSYDFKYIKGLQAKAFINYIDNEQYVKEFTKPIKYYTYNTATDTYNYAGNFKEKAELRERMYRGSILTQQYSFIYNNLFNDTHRVSGLALFESIDYSNNNFMAYRKDFLTPSIEQLYAGSTSGMSNDGSASEMGRASFVMRINYAFKDRYLIETILRADASAKFPKDSRWGYFPGVSLGWVASQESFFKQLTFIDNLKLRVSYGQSGNDAVGNFQYLSGYAMRGTYLLGDTPVSGLYSTGLANPLLTWEKMSIYNGGVDFSFFNRKIHGSIEGFYRQREGIPATRIQSLPSTFGSALPQENLNSLNDRGFELNLGTAGETGYLSYDVSANISWSRSKWDHYEEPNYEDPDQKRVYQQSGQWTDRVFGYVSEKLFTSQEEIDALDYTYSALGGNHSLRPGDIKYKDLNDDGVLDWKDQKDIGMGTMPHWMYGFSTELRYRDFDFSALFQGAFGYYTNASLGFETEVKYNERWTQENNNPNALIPRLGGSTSNGWTSDYYYKSTSYLRLKNASLGYNIPKRILDKVGVNQARVYVAGTNLFTISNIRKYGIDPEAPNIGNKLMYYPQQRTFSFGLNLSF</sequence>
<keyword evidence="9" id="KW-1185">Reference proteome</keyword>
<dbReference type="NCBIfam" id="TIGR04057">
    <property type="entry name" value="SusC_RagA_signa"/>
    <property type="match status" value="1"/>
</dbReference>
<evidence type="ECO:0000313" key="8">
    <source>
        <dbReference type="EMBL" id="MBC5645622.1"/>
    </source>
</evidence>
<dbReference type="Proteomes" id="UP000644010">
    <property type="component" value="Unassembled WGS sequence"/>
</dbReference>
<comment type="subcellular location">
    <subcellularLocation>
        <location evidence="5">Cell outer membrane</location>
        <topology evidence="5">Multi-pass membrane protein</topology>
    </subcellularLocation>
</comment>
<comment type="caution">
    <text evidence="8">The sequence shown here is derived from an EMBL/GenBank/DDBJ whole genome shotgun (WGS) entry which is preliminary data.</text>
</comment>
<dbReference type="SUPFAM" id="SSF49464">
    <property type="entry name" value="Carboxypeptidase regulatory domain-like"/>
    <property type="match status" value="1"/>
</dbReference>
<dbReference type="Pfam" id="PF07715">
    <property type="entry name" value="Plug"/>
    <property type="match status" value="1"/>
</dbReference>
<protein>
    <submittedName>
        <fullName evidence="8">TonB-dependent receptor</fullName>
    </submittedName>
</protein>
<dbReference type="InterPro" id="IPR037066">
    <property type="entry name" value="Plug_dom_sf"/>
</dbReference>
<dbReference type="InterPro" id="IPR011662">
    <property type="entry name" value="Secretin/TonB_short_N"/>
</dbReference>
<evidence type="ECO:0000256" key="3">
    <source>
        <dbReference type="ARBA" id="ARBA00023136"/>
    </source>
</evidence>
<dbReference type="InterPro" id="IPR012910">
    <property type="entry name" value="Plug_dom"/>
</dbReference>
<dbReference type="NCBIfam" id="TIGR04056">
    <property type="entry name" value="OMP_RagA_SusC"/>
    <property type="match status" value="1"/>
</dbReference>
<evidence type="ECO:0000256" key="4">
    <source>
        <dbReference type="ARBA" id="ARBA00023237"/>
    </source>
</evidence>
<dbReference type="InterPro" id="IPR008969">
    <property type="entry name" value="CarboxyPept-like_regulatory"/>
</dbReference>
<dbReference type="PROSITE" id="PS52016">
    <property type="entry name" value="TONB_DEPENDENT_REC_3"/>
    <property type="match status" value="1"/>
</dbReference>
<name>A0ABR7E796_9BACT</name>
<gene>
    <name evidence="8" type="ORF">H8S77_22335</name>
</gene>
<evidence type="ECO:0000256" key="1">
    <source>
        <dbReference type="ARBA" id="ARBA00022448"/>
    </source>
</evidence>